<proteinExistence type="inferred from homology"/>
<evidence type="ECO:0000313" key="4">
    <source>
        <dbReference type="EMBL" id="SMX32011.1"/>
    </source>
</evidence>
<name>A0A238JMZ1_9RHOB</name>
<dbReference type="InterPro" id="IPR014718">
    <property type="entry name" value="GH-type_carb-bd"/>
</dbReference>
<dbReference type="Gene3D" id="2.70.98.10">
    <property type="match status" value="1"/>
</dbReference>
<dbReference type="OrthoDB" id="9779408at2"/>
<dbReference type="SUPFAM" id="SSF74650">
    <property type="entry name" value="Galactose mutarotase-like"/>
    <property type="match status" value="1"/>
</dbReference>
<evidence type="ECO:0000256" key="3">
    <source>
        <dbReference type="ARBA" id="ARBA00023277"/>
    </source>
</evidence>
<dbReference type="GO" id="GO:0033499">
    <property type="term" value="P:galactose catabolic process via UDP-galactose, Leloir pathway"/>
    <property type="evidence" value="ECO:0007669"/>
    <property type="project" value="TreeGrafter"/>
</dbReference>
<dbReference type="InterPro" id="IPR047215">
    <property type="entry name" value="Galactose_mutarotase-like"/>
</dbReference>
<dbReference type="Pfam" id="PF01263">
    <property type="entry name" value="Aldose_epim"/>
    <property type="match status" value="1"/>
</dbReference>
<sequence length="317" mass="33694">MTDTITSHVLADGDTAVTVLSLGCAVQDWQVAGRRVVLGYDDPEAYRDNPRSMGIVVGRVANRTAQGRFTLDGTDWQLPVGPGGHHLHGGPNGLGKRNWALTPDGPRGAVLRLSSPHLDQGYPGAVDFEVRLTLDGSALTWEMTARPDRPTPVNLAQHLYFNLAGAGTVRDHVLRLNASRYTPAGPDLVPTGEVLPVTGSRYDFLAARSLAEADPQGAGYDLNFALDGGTGPAAELVAPDGMTLRLWTDQPGLQLYTSTSLAPFAQPWPGVAHGPWGGICLEAQGFPNALNTPGFPPIVVTPDTPYRQVTTIDIAPR</sequence>
<accession>A0A238JMZ1</accession>
<comment type="similarity">
    <text evidence="1">Belongs to the aldose epimerase family.</text>
</comment>
<dbReference type="PANTHER" id="PTHR10091:SF0">
    <property type="entry name" value="GALACTOSE MUTAROTASE"/>
    <property type="match status" value="1"/>
</dbReference>
<evidence type="ECO:0000256" key="1">
    <source>
        <dbReference type="ARBA" id="ARBA00006206"/>
    </source>
</evidence>
<dbReference type="InterPro" id="IPR008183">
    <property type="entry name" value="Aldose_1/G6P_1-epimerase"/>
</dbReference>
<evidence type="ECO:0000313" key="5">
    <source>
        <dbReference type="Proteomes" id="UP000207598"/>
    </source>
</evidence>
<keyword evidence="3" id="KW-0119">Carbohydrate metabolism</keyword>
<reference evidence="4 5" key="1">
    <citation type="submission" date="2017-05" db="EMBL/GenBank/DDBJ databases">
        <authorList>
            <person name="Song R."/>
            <person name="Chenine A.L."/>
            <person name="Ruprecht R.M."/>
        </authorList>
    </citation>
    <scope>NUCLEOTIDE SEQUENCE [LARGE SCALE GENOMIC DNA]</scope>
    <source>
        <strain evidence="4 5">CECT 8898</strain>
    </source>
</reference>
<organism evidence="4 5">
    <name type="scientific">Maliponia aquimaris</name>
    <dbReference type="NCBI Taxonomy" id="1673631"/>
    <lineage>
        <taxon>Bacteria</taxon>
        <taxon>Pseudomonadati</taxon>
        <taxon>Pseudomonadota</taxon>
        <taxon>Alphaproteobacteria</taxon>
        <taxon>Rhodobacterales</taxon>
        <taxon>Paracoccaceae</taxon>
        <taxon>Maliponia</taxon>
    </lineage>
</organism>
<dbReference type="CDD" id="cd09019">
    <property type="entry name" value="galactose_mutarotase_like"/>
    <property type="match status" value="1"/>
</dbReference>
<keyword evidence="5" id="KW-1185">Reference proteome</keyword>
<keyword evidence="2 4" id="KW-0413">Isomerase</keyword>
<dbReference type="GO" id="GO:0004034">
    <property type="term" value="F:aldose 1-epimerase activity"/>
    <property type="evidence" value="ECO:0007669"/>
    <property type="project" value="UniProtKB-EC"/>
</dbReference>
<dbReference type="InterPro" id="IPR011013">
    <property type="entry name" value="Gal_mutarotase_sf_dom"/>
</dbReference>
<evidence type="ECO:0000256" key="2">
    <source>
        <dbReference type="ARBA" id="ARBA00023235"/>
    </source>
</evidence>
<dbReference type="EC" id="5.1.3.3" evidence="4"/>
<dbReference type="GO" id="GO:0030246">
    <property type="term" value="F:carbohydrate binding"/>
    <property type="evidence" value="ECO:0007669"/>
    <property type="project" value="InterPro"/>
</dbReference>
<protein>
    <submittedName>
        <fullName evidence="4">Aldose 1-epimerase</fullName>
        <ecNumber evidence="4">5.1.3.3</ecNumber>
    </submittedName>
</protein>
<dbReference type="EMBL" id="FXYF01000001">
    <property type="protein sequence ID" value="SMX32011.1"/>
    <property type="molecule type" value="Genomic_DNA"/>
</dbReference>
<gene>
    <name evidence="4" type="primary">mro</name>
    <name evidence="4" type="ORF">MAA8898_00113</name>
</gene>
<dbReference type="GO" id="GO:0006006">
    <property type="term" value="P:glucose metabolic process"/>
    <property type="evidence" value="ECO:0007669"/>
    <property type="project" value="TreeGrafter"/>
</dbReference>
<dbReference type="AlphaFoldDB" id="A0A238JMZ1"/>
<dbReference type="PANTHER" id="PTHR10091">
    <property type="entry name" value="ALDOSE-1-EPIMERASE"/>
    <property type="match status" value="1"/>
</dbReference>
<dbReference type="Proteomes" id="UP000207598">
    <property type="component" value="Unassembled WGS sequence"/>
</dbReference>
<dbReference type="RefSeq" id="WP_094019017.1">
    <property type="nucleotide sequence ID" value="NZ_FXYF01000001.1"/>
</dbReference>